<dbReference type="PIRSF" id="PIRSF004976">
    <property type="entry name" value="ATPase_YdaO"/>
    <property type="match status" value="1"/>
</dbReference>
<feature type="domain" description="tRNA(Ile)-lysidine/2-thiocytidine synthase N-terminal" evidence="2">
    <location>
        <begin position="76"/>
        <end position="214"/>
    </location>
</feature>
<name>A0A7G9FNP4_9FIRM</name>
<dbReference type="EMBL" id="CP060632">
    <property type="protein sequence ID" value="QNM00176.1"/>
    <property type="molecule type" value="Genomic_DNA"/>
</dbReference>
<dbReference type="KEGG" id="wcp:H9Q76_02425"/>
<dbReference type="PANTHER" id="PTHR43686:SF1">
    <property type="entry name" value="AMINOTRAN_5 DOMAIN-CONTAINING PROTEIN"/>
    <property type="match status" value="1"/>
</dbReference>
<dbReference type="InterPro" id="IPR014729">
    <property type="entry name" value="Rossmann-like_a/b/a_fold"/>
</dbReference>
<dbReference type="RefSeq" id="WP_118374436.1">
    <property type="nucleotide sequence ID" value="NZ_CP060632.1"/>
</dbReference>
<keyword evidence="4" id="KW-1185">Reference proteome</keyword>
<evidence type="ECO:0000313" key="3">
    <source>
        <dbReference type="EMBL" id="QNM00176.1"/>
    </source>
</evidence>
<dbReference type="Proteomes" id="UP000515819">
    <property type="component" value="Chromosome"/>
</dbReference>
<dbReference type="InterPro" id="IPR011063">
    <property type="entry name" value="TilS/TtcA_N"/>
</dbReference>
<reference evidence="3 4" key="1">
    <citation type="submission" date="2020-08" db="EMBL/GenBank/DDBJ databases">
        <authorList>
            <person name="Liu C."/>
            <person name="Sun Q."/>
        </authorList>
    </citation>
    <scope>NUCLEOTIDE SEQUENCE [LARGE SCALE GENOMIC DNA]</scope>
    <source>
        <strain evidence="3 4">NSJ-4</strain>
    </source>
</reference>
<dbReference type="InterPro" id="IPR035107">
    <property type="entry name" value="tRNA_thiolation_TtcA_Ctu1"/>
</dbReference>
<dbReference type="GO" id="GO:0008033">
    <property type="term" value="P:tRNA processing"/>
    <property type="evidence" value="ECO:0007669"/>
    <property type="project" value="InterPro"/>
</dbReference>
<accession>A0A7G9FNP4</accession>
<dbReference type="GO" id="GO:0016740">
    <property type="term" value="F:transferase activity"/>
    <property type="evidence" value="ECO:0007669"/>
    <property type="project" value="UniProtKB-KW"/>
</dbReference>
<dbReference type="Gene3D" id="3.40.50.620">
    <property type="entry name" value="HUPs"/>
    <property type="match status" value="1"/>
</dbReference>
<gene>
    <name evidence="3" type="ORF">H9Q76_02425</name>
</gene>
<sequence length="259" mass="29411">MELQKLYSKVRQAVDAYRMIEDGDKIAIGISGGKDSLTLLYALAGMRKFYPKKYDVVAITVDTGVGEYMKRTGVAHADAMTVEDVNRQMQGMDFTKVKELCDSLQVPYEIIPTQIFPILMERQEKRMCPLCAKMRKGAFNEAALRLGCNKIAYAHHKDDVVETFLMSQVLEGRVHTFSPVTHLDGTELDLIRPLAYVTEAEVRGFTRRYQLPVVKNLCPVDGATKREAAKRMLARMEEEFPKAKSRIFAAIQRDHIDGW</sequence>
<keyword evidence="1" id="KW-0808">Transferase</keyword>
<protein>
    <submittedName>
        <fullName evidence="3">tRNA 2-thiocytidine(32) synthetase TtcA</fullName>
    </submittedName>
</protein>
<dbReference type="PANTHER" id="PTHR43686">
    <property type="entry name" value="SULFURTRANSFERASE-RELATED"/>
    <property type="match status" value="1"/>
</dbReference>
<organism evidence="3 4">
    <name type="scientific">Wujia chipingensis</name>
    <dbReference type="NCBI Taxonomy" id="2763670"/>
    <lineage>
        <taxon>Bacteria</taxon>
        <taxon>Bacillati</taxon>
        <taxon>Bacillota</taxon>
        <taxon>Clostridia</taxon>
        <taxon>Lachnospirales</taxon>
        <taxon>Lachnospiraceae</taxon>
        <taxon>Wujia</taxon>
    </lineage>
</organism>
<evidence type="ECO:0000313" key="4">
    <source>
        <dbReference type="Proteomes" id="UP000515819"/>
    </source>
</evidence>
<proteinExistence type="predicted"/>
<evidence type="ECO:0000256" key="1">
    <source>
        <dbReference type="ARBA" id="ARBA00022679"/>
    </source>
</evidence>
<dbReference type="CDD" id="cd24138">
    <property type="entry name" value="TtcA-like"/>
    <property type="match status" value="1"/>
</dbReference>
<dbReference type="Pfam" id="PF01171">
    <property type="entry name" value="ATP_bind_3"/>
    <property type="match status" value="1"/>
</dbReference>
<evidence type="ECO:0000259" key="2">
    <source>
        <dbReference type="Pfam" id="PF01171"/>
    </source>
</evidence>
<dbReference type="AlphaFoldDB" id="A0A7G9FNP4"/>
<dbReference type="SUPFAM" id="SSF52402">
    <property type="entry name" value="Adenine nucleotide alpha hydrolases-like"/>
    <property type="match status" value="1"/>
</dbReference>